<accession>A0A081RU52</accession>
<organism evidence="2 3">
    <name type="scientific">Photorhabdus temperata subsp. temperata Meg1</name>
    <dbReference type="NCBI Taxonomy" id="1393735"/>
    <lineage>
        <taxon>Bacteria</taxon>
        <taxon>Pseudomonadati</taxon>
        <taxon>Pseudomonadota</taxon>
        <taxon>Gammaproteobacteria</taxon>
        <taxon>Enterobacterales</taxon>
        <taxon>Morganellaceae</taxon>
        <taxon>Photorhabdus</taxon>
    </lineage>
</organism>
<reference evidence="2 3" key="1">
    <citation type="submission" date="2014-03" db="EMBL/GenBank/DDBJ databases">
        <title>Draft Genome of Photorhabdus temperata Meg1.</title>
        <authorList>
            <person name="Hurst S.G.IV."/>
            <person name="Morris K."/>
            <person name="Thomas K."/>
            <person name="Tisa L.S."/>
        </authorList>
    </citation>
    <scope>NUCLEOTIDE SEQUENCE [LARGE SCALE GENOMIC DNA]</scope>
    <source>
        <strain evidence="2 3">Meg1</strain>
    </source>
</reference>
<dbReference type="Proteomes" id="UP000028002">
    <property type="component" value="Unassembled WGS sequence"/>
</dbReference>
<keyword evidence="1" id="KW-0472">Membrane</keyword>
<keyword evidence="1" id="KW-0812">Transmembrane</keyword>
<dbReference type="EMBL" id="JGVH01000053">
    <property type="protein sequence ID" value="KER02205.1"/>
    <property type="molecule type" value="Genomic_DNA"/>
</dbReference>
<protein>
    <submittedName>
        <fullName evidence="2">Uncharacterized protein</fullName>
    </submittedName>
</protein>
<proteinExistence type="predicted"/>
<evidence type="ECO:0000313" key="3">
    <source>
        <dbReference type="Proteomes" id="UP000028002"/>
    </source>
</evidence>
<gene>
    <name evidence="2" type="ORF">MEG1DRAFT_03131</name>
</gene>
<sequence>MSYITNISVISVLYILLNVCLLDLNSDKYKLNRINIYFYFFIRIKFYLFVVINRVKKNFMLILSMDLIIYSCLDCAKRPAGVKSQNIVWEVIIKTVK</sequence>
<dbReference type="PATRIC" id="fig|1393735.3.peg.3185"/>
<keyword evidence="1" id="KW-1133">Transmembrane helix</keyword>
<evidence type="ECO:0000256" key="1">
    <source>
        <dbReference type="SAM" id="Phobius"/>
    </source>
</evidence>
<name>A0A081RU52_PHOTE</name>
<feature type="transmembrane region" description="Helical" evidence="1">
    <location>
        <begin position="36"/>
        <end position="53"/>
    </location>
</feature>
<evidence type="ECO:0000313" key="2">
    <source>
        <dbReference type="EMBL" id="KER02205.1"/>
    </source>
</evidence>
<feature type="transmembrane region" description="Helical" evidence="1">
    <location>
        <begin position="6"/>
        <end position="24"/>
    </location>
</feature>
<dbReference type="AlphaFoldDB" id="A0A081RU52"/>
<comment type="caution">
    <text evidence="2">The sequence shown here is derived from an EMBL/GenBank/DDBJ whole genome shotgun (WGS) entry which is preliminary data.</text>
</comment>